<dbReference type="AlphaFoldDB" id="A0A2T6BC33"/>
<evidence type="ECO:0000313" key="3">
    <source>
        <dbReference type="Proteomes" id="UP000244240"/>
    </source>
</evidence>
<comment type="caution">
    <text evidence="2">The sequence shown here is derived from an EMBL/GenBank/DDBJ whole genome shotgun (WGS) entry which is preliminary data.</text>
</comment>
<dbReference type="EMBL" id="QBKR01000028">
    <property type="protein sequence ID" value="PTX53651.1"/>
    <property type="molecule type" value="Genomic_DNA"/>
</dbReference>
<protein>
    <submittedName>
        <fullName evidence="2">Uncharacterized protein</fullName>
    </submittedName>
</protein>
<accession>A0A2T6BC33</accession>
<reference evidence="2 3" key="1">
    <citation type="submission" date="2018-04" db="EMBL/GenBank/DDBJ databases">
        <title>Genomic Encyclopedia of Archaeal and Bacterial Type Strains, Phase II (KMG-II): from individual species to whole genera.</title>
        <authorList>
            <person name="Goeker M."/>
        </authorList>
    </citation>
    <scope>NUCLEOTIDE SEQUENCE [LARGE SCALE GENOMIC DNA]</scope>
    <source>
        <strain evidence="2 3">DSM 45787</strain>
    </source>
</reference>
<dbReference type="Proteomes" id="UP000244240">
    <property type="component" value="Unassembled WGS sequence"/>
</dbReference>
<proteinExistence type="predicted"/>
<feature type="compositionally biased region" description="Basic and acidic residues" evidence="1">
    <location>
        <begin position="101"/>
        <end position="114"/>
    </location>
</feature>
<feature type="region of interest" description="Disordered" evidence="1">
    <location>
        <begin position="67"/>
        <end position="114"/>
    </location>
</feature>
<dbReference type="RefSeq" id="WP_108025741.1">
    <property type="nucleotide sequence ID" value="NZ_QBKR01000028.1"/>
</dbReference>
<feature type="region of interest" description="Disordered" evidence="1">
    <location>
        <begin position="299"/>
        <end position="321"/>
    </location>
</feature>
<feature type="compositionally biased region" description="Basic and acidic residues" evidence="1">
    <location>
        <begin position="67"/>
        <end position="85"/>
    </location>
</feature>
<evidence type="ECO:0000313" key="2">
    <source>
        <dbReference type="EMBL" id="PTX53651.1"/>
    </source>
</evidence>
<sequence length="321" mass="37476">MPHSHAESNRENPARVKEQWYNLDEAASKLDIPVETIQDLVLTEKLKGMERDGIFWIKEEEMEEARRWVEEHGDEARPVDNRSKEEPEEPVPPQEIGAEPMGEHAEDRPEDPDGLHLMKKSSDSETGDQWRDVFEKATTRLKKMGNPLSHLKFREWIGQFFRMIDEKKRREVRDEQENRQVSVKLGFMTGKNELFCDFCEVNDRFFTGAIFADIYVDGTLKWMMCPNCLNYCRQQANGSMEQNVRARFNQLACRLEREARRARNLAASEDFQVPKLHEWEAWETASMAMQEVATTYPQDLSAFDDPSSFHPGNETPPCEDR</sequence>
<evidence type="ECO:0000256" key="1">
    <source>
        <dbReference type="SAM" id="MobiDB-lite"/>
    </source>
</evidence>
<organism evidence="2 3">
    <name type="scientific">Melghirimyces profundicolus</name>
    <dbReference type="NCBI Taxonomy" id="1242148"/>
    <lineage>
        <taxon>Bacteria</taxon>
        <taxon>Bacillati</taxon>
        <taxon>Bacillota</taxon>
        <taxon>Bacilli</taxon>
        <taxon>Bacillales</taxon>
        <taxon>Thermoactinomycetaceae</taxon>
        <taxon>Melghirimyces</taxon>
    </lineage>
</organism>
<dbReference type="OrthoDB" id="2987318at2"/>
<keyword evidence="3" id="KW-1185">Reference proteome</keyword>
<name>A0A2T6BC33_9BACL</name>
<gene>
    <name evidence="2" type="ORF">C8P63_12812</name>
</gene>